<dbReference type="RefSeq" id="WP_310344221.1">
    <property type="nucleotide sequence ID" value="NZ_JAVDXQ010000003.1"/>
</dbReference>
<organism evidence="2 3">
    <name type="scientific">Pelomonas aquatica</name>
    <dbReference type="NCBI Taxonomy" id="431058"/>
    <lineage>
        <taxon>Bacteria</taxon>
        <taxon>Pseudomonadati</taxon>
        <taxon>Pseudomonadota</taxon>
        <taxon>Betaproteobacteria</taxon>
        <taxon>Burkholderiales</taxon>
        <taxon>Sphaerotilaceae</taxon>
        <taxon>Roseateles</taxon>
    </lineage>
</organism>
<dbReference type="PROSITE" id="PS51186">
    <property type="entry name" value="GNAT"/>
    <property type="match status" value="1"/>
</dbReference>
<dbReference type="SUPFAM" id="SSF55729">
    <property type="entry name" value="Acyl-CoA N-acyltransferases (Nat)"/>
    <property type="match status" value="1"/>
</dbReference>
<dbReference type="EMBL" id="JAVDXQ010000003">
    <property type="protein sequence ID" value="MDR7296716.1"/>
    <property type="molecule type" value="Genomic_DNA"/>
</dbReference>
<dbReference type="Pfam" id="PF00583">
    <property type="entry name" value="Acetyltransf_1"/>
    <property type="match status" value="1"/>
</dbReference>
<dbReference type="InterPro" id="IPR000182">
    <property type="entry name" value="GNAT_dom"/>
</dbReference>
<dbReference type="Proteomes" id="UP001180536">
    <property type="component" value="Unassembled WGS sequence"/>
</dbReference>
<gene>
    <name evidence="2" type="ORF">J2X16_002063</name>
</gene>
<proteinExistence type="predicted"/>
<evidence type="ECO:0000313" key="3">
    <source>
        <dbReference type="Proteomes" id="UP001180536"/>
    </source>
</evidence>
<keyword evidence="3" id="KW-1185">Reference proteome</keyword>
<dbReference type="InterPro" id="IPR016181">
    <property type="entry name" value="Acyl_CoA_acyltransferase"/>
</dbReference>
<feature type="domain" description="N-acetyltransferase" evidence="1">
    <location>
        <begin position="80"/>
        <end position="212"/>
    </location>
</feature>
<sequence>MNLEDLLAAWGRGWAASRATPAPEPLGEGAWRIKVGLPGHRRRDLLPAWPPDRLRAWADGVAAPGAWIKALADPATLALPAAWVMQPTEYLMSTPLQATAPPALTPGYRAELTAGAAALECHVLAADGQLAAQARVGLAGPHAVFDQVVTQETHRRRGLARHAMALLAGAALDRGAREGLLVATADGRALYAAQGWRLDSPMTAACVPEAVA</sequence>
<accession>A0ABU1Z9J3</accession>
<protein>
    <submittedName>
        <fullName evidence="2">GNAT superfamily N-acetyltransferase</fullName>
    </submittedName>
</protein>
<name>A0ABU1Z9J3_9BURK</name>
<dbReference type="Gene3D" id="3.40.630.30">
    <property type="match status" value="1"/>
</dbReference>
<reference evidence="2 3" key="1">
    <citation type="submission" date="2023-07" db="EMBL/GenBank/DDBJ databases">
        <title>Sorghum-associated microbial communities from plants grown in Nebraska, USA.</title>
        <authorList>
            <person name="Schachtman D."/>
        </authorList>
    </citation>
    <scope>NUCLEOTIDE SEQUENCE [LARGE SCALE GENOMIC DNA]</scope>
    <source>
        <strain evidence="2 3">BE310</strain>
    </source>
</reference>
<evidence type="ECO:0000313" key="2">
    <source>
        <dbReference type="EMBL" id="MDR7296716.1"/>
    </source>
</evidence>
<evidence type="ECO:0000259" key="1">
    <source>
        <dbReference type="PROSITE" id="PS51186"/>
    </source>
</evidence>
<comment type="caution">
    <text evidence="2">The sequence shown here is derived from an EMBL/GenBank/DDBJ whole genome shotgun (WGS) entry which is preliminary data.</text>
</comment>